<feature type="domain" description="Amidohydrolase-related" evidence="6">
    <location>
        <begin position="52"/>
        <end position="366"/>
    </location>
</feature>
<dbReference type="GO" id="GO:0008448">
    <property type="term" value="F:N-acetylglucosamine-6-phosphate deacetylase activity"/>
    <property type="evidence" value="ECO:0007669"/>
    <property type="project" value="UniProtKB-EC"/>
</dbReference>
<dbReference type="SUPFAM" id="SSF51556">
    <property type="entry name" value="Metallo-dependent hydrolases"/>
    <property type="match status" value="1"/>
</dbReference>
<dbReference type="EMBL" id="JAUSVX010000011">
    <property type="protein sequence ID" value="MDQ0472284.1"/>
    <property type="molecule type" value="Genomic_DNA"/>
</dbReference>
<keyword evidence="2" id="KW-0479">Metal-binding</keyword>
<evidence type="ECO:0000256" key="1">
    <source>
        <dbReference type="ARBA" id="ARBA00010716"/>
    </source>
</evidence>
<accession>A0ABU0JDC1</accession>
<organism evidence="7 8">
    <name type="scientific">Labrys wisconsinensis</name>
    <dbReference type="NCBI Taxonomy" id="425677"/>
    <lineage>
        <taxon>Bacteria</taxon>
        <taxon>Pseudomonadati</taxon>
        <taxon>Pseudomonadota</taxon>
        <taxon>Alphaproteobacteria</taxon>
        <taxon>Hyphomicrobiales</taxon>
        <taxon>Xanthobacteraceae</taxon>
        <taxon>Labrys</taxon>
    </lineage>
</organism>
<keyword evidence="4 5" id="KW-0119">Carbohydrate metabolism</keyword>
<dbReference type="CDD" id="cd00854">
    <property type="entry name" value="NagA"/>
    <property type="match status" value="1"/>
</dbReference>
<evidence type="ECO:0000313" key="7">
    <source>
        <dbReference type="EMBL" id="MDQ0472284.1"/>
    </source>
</evidence>
<dbReference type="PIRSF" id="PIRSF038994">
    <property type="entry name" value="NagA"/>
    <property type="match status" value="1"/>
</dbReference>
<dbReference type="NCBIfam" id="TIGR00221">
    <property type="entry name" value="nagA"/>
    <property type="match status" value="1"/>
</dbReference>
<keyword evidence="3 5" id="KW-0378">Hydrolase</keyword>
<reference evidence="7 8" key="1">
    <citation type="submission" date="2023-07" db="EMBL/GenBank/DDBJ databases">
        <title>Genomic Encyclopedia of Type Strains, Phase IV (KMG-IV): sequencing the most valuable type-strain genomes for metagenomic binning, comparative biology and taxonomic classification.</title>
        <authorList>
            <person name="Goeker M."/>
        </authorList>
    </citation>
    <scope>NUCLEOTIDE SEQUENCE [LARGE SCALE GENOMIC DNA]</scope>
    <source>
        <strain evidence="7 8">DSM 19619</strain>
    </source>
</reference>
<dbReference type="Proteomes" id="UP001242480">
    <property type="component" value="Unassembled WGS sequence"/>
</dbReference>
<gene>
    <name evidence="7" type="ORF">QO011_005313</name>
</gene>
<dbReference type="SUPFAM" id="SSF51338">
    <property type="entry name" value="Composite domain of metallo-dependent hydrolases"/>
    <property type="match status" value="1"/>
</dbReference>
<protein>
    <submittedName>
        <fullName evidence="7">N-acetylglucosamine-6-phosphate deacetylase</fullName>
        <ecNumber evidence="7">3.5.1.25</ecNumber>
    </submittedName>
</protein>
<dbReference type="PANTHER" id="PTHR11113:SF14">
    <property type="entry name" value="N-ACETYLGLUCOSAMINE-6-PHOSPHATE DEACETYLASE"/>
    <property type="match status" value="1"/>
</dbReference>
<evidence type="ECO:0000313" key="8">
    <source>
        <dbReference type="Proteomes" id="UP001242480"/>
    </source>
</evidence>
<dbReference type="EC" id="3.5.1.25" evidence="7"/>
<evidence type="ECO:0000256" key="5">
    <source>
        <dbReference type="PIRNR" id="PIRNR038994"/>
    </source>
</evidence>
<dbReference type="InterPro" id="IPR006680">
    <property type="entry name" value="Amidohydro-rel"/>
</dbReference>
<comment type="similarity">
    <text evidence="1 5">Belongs to the metallo-dependent hydrolases superfamily. NagA family.</text>
</comment>
<sequence length="388" mass="39632">MALTALTGARVFTGSRFLDGHAVLIDGAGIAGVAPAAELPADIRVEALGGGILAPGFIDAQVNGGGGVLFNQTPDAASLGRLAAAHAPFGSTALLPTFITDHPEGMSQAIAAARQAIAAGVPGIAGIHLEGPFLSVARKGAHDPALIRPLTDADVDLILDAGIGTILLTVAAENAAPRLIRRLVEGGVTVSLGHTDASYETAMAAADAGARGVTHLFNAMSQLQHRTPGVVGAALAHGGLWCGIIADGHHVHPAALAIALRAKQGPGRLFLVTDAMPPAGDSGDVFILNGRRVTRRDGVLTLDDGTLAGSDLVMDAGLRYAVGHLGLAPGEALRMASLYPAEFLGLDRDRGRIVAGHRADLVHLDDELAARRTWIGGEVHPARRPEQG</sequence>
<comment type="caution">
    <text evidence="7">The sequence shown here is derived from an EMBL/GenBank/DDBJ whole genome shotgun (WGS) entry which is preliminary data.</text>
</comment>
<dbReference type="Pfam" id="PF01979">
    <property type="entry name" value="Amidohydro_1"/>
    <property type="match status" value="1"/>
</dbReference>
<dbReference type="InterPro" id="IPR003764">
    <property type="entry name" value="GlcNAc_6-P_deAcase"/>
</dbReference>
<dbReference type="PANTHER" id="PTHR11113">
    <property type="entry name" value="N-ACETYLGLUCOSAMINE-6-PHOSPHATE DEACETYLASE"/>
    <property type="match status" value="1"/>
</dbReference>
<proteinExistence type="inferred from homology"/>
<keyword evidence="8" id="KW-1185">Reference proteome</keyword>
<evidence type="ECO:0000256" key="3">
    <source>
        <dbReference type="ARBA" id="ARBA00022801"/>
    </source>
</evidence>
<dbReference type="Gene3D" id="3.20.20.140">
    <property type="entry name" value="Metal-dependent hydrolases"/>
    <property type="match status" value="1"/>
</dbReference>
<dbReference type="InterPro" id="IPR011059">
    <property type="entry name" value="Metal-dep_hydrolase_composite"/>
</dbReference>
<evidence type="ECO:0000256" key="4">
    <source>
        <dbReference type="ARBA" id="ARBA00023277"/>
    </source>
</evidence>
<dbReference type="Gene3D" id="2.30.40.10">
    <property type="entry name" value="Urease, subunit C, domain 1"/>
    <property type="match status" value="1"/>
</dbReference>
<name>A0ABU0JDC1_9HYPH</name>
<dbReference type="InterPro" id="IPR032466">
    <property type="entry name" value="Metal_Hydrolase"/>
</dbReference>
<evidence type="ECO:0000256" key="2">
    <source>
        <dbReference type="ARBA" id="ARBA00022723"/>
    </source>
</evidence>
<evidence type="ECO:0000259" key="6">
    <source>
        <dbReference type="Pfam" id="PF01979"/>
    </source>
</evidence>